<dbReference type="EMBL" id="HBUF01340841">
    <property type="protein sequence ID" value="CAG6703147.1"/>
    <property type="molecule type" value="Transcribed_RNA"/>
</dbReference>
<feature type="region of interest" description="Disordered" evidence="1">
    <location>
        <begin position="240"/>
        <end position="336"/>
    </location>
</feature>
<name>A0A8D8UEH0_9HEMI</name>
<feature type="compositionally biased region" description="Polar residues" evidence="1">
    <location>
        <begin position="190"/>
        <end position="200"/>
    </location>
</feature>
<organism evidence="3">
    <name type="scientific">Cacopsylla melanoneura</name>
    <dbReference type="NCBI Taxonomy" id="428564"/>
    <lineage>
        <taxon>Eukaryota</taxon>
        <taxon>Metazoa</taxon>
        <taxon>Ecdysozoa</taxon>
        <taxon>Arthropoda</taxon>
        <taxon>Hexapoda</taxon>
        <taxon>Insecta</taxon>
        <taxon>Pterygota</taxon>
        <taxon>Neoptera</taxon>
        <taxon>Paraneoptera</taxon>
        <taxon>Hemiptera</taxon>
        <taxon>Sternorrhyncha</taxon>
        <taxon>Psylloidea</taxon>
        <taxon>Psyllidae</taxon>
        <taxon>Psyllinae</taxon>
        <taxon>Cacopsylla</taxon>
    </lineage>
</organism>
<feature type="compositionally biased region" description="Polar residues" evidence="1">
    <location>
        <begin position="273"/>
        <end position="288"/>
    </location>
</feature>
<evidence type="ECO:0000256" key="1">
    <source>
        <dbReference type="SAM" id="MobiDB-lite"/>
    </source>
</evidence>
<feature type="compositionally biased region" description="Pro residues" evidence="1">
    <location>
        <begin position="306"/>
        <end position="336"/>
    </location>
</feature>
<feature type="region of interest" description="Disordered" evidence="1">
    <location>
        <begin position="178"/>
        <end position="203"/>
    </location>
</feature>
<evidence type="ECO:0000313" key="3">
    <source>
        <dbReference type="EMBL" id="CAG6703147.1"/>
    </source>
</evidence>
<sequence>MLIGIVFSLPLLAFTVYTVLTVYVDENGFVSPNSLFVKVGNNMNVQNGMSNPMHEEIVQEAQDVLQVKPDVILKVPDYVNSFLYNYQEQESSPTRSSQRVIQKLHVRGKRSATLSNLEDEINSEINSTNLETDRKSTNSEILEIDFISNERNNESDPKNKKLFETDLIDAINIDFVPNLEEPEKNDERNITSSESTSTSPKIKKVKIKIGPRTITDSGIINFDIDPTFVEIGKKIANADENSAKSEGETGSSIIHMIDPESPRRRKKRDITDLTPSPTTDENITTANLTKPIPLSPPTTNNTTVPSSPPNNVPESQPPPPPPPAPPTPPPPPPPTPPPPPPPVFFFFFFFPIRVENLDVFLKVFLNLFLPFERSSVVFFVFPVEVEGCF</sequence>
<feature type="chain" id="PRO_5034200116" evidence="2">
    <location>
        <begin position="22"/>
        <end position="389"/>
    </location>
</feature>
<feature type="signal peptide" evidence="2">
    <location>
        <begin position="1"/>
        <end position="21"/>
    </location>
</feature>
<reference evidence="3" key="1">
    <citation type="submission" date="2021-05" db="EMBL/GenBank/DDBJ databases">
        <authorList>
            <person name="Alioto T."/>
            <person name="Alioto T."/>
            <person name="Gomez Garrido J."/>
        </authorList>
    </citation>
    <scope>NUCLEOTIDE SEQUENCE</scope>
</reference>
<keyword evidence="2" id="KW-0732">Signal</keyword>
<evidence type="ECO:0000256" key="2">
    <source>
        <dbReference type="SAM" id="SignalP"/>
    </source>
</evidence>
<accession>A0A8D8UEH0</accession>
<proteinExistence type="predicted"/>
<dbReference type="AlphaFoldDB" id="A0A8D8UEH0"/>
<protein>
    <submittedName>
        <fullName evidence="3">Uncharacterized protein</fullName>
    </submittedName>
</protein>